<proteinExistence type="predicted"/>
<keyword evidence="1" id="KW-0175">Coiled coil</keyword>
<accession>A0A089M1Z2</accession>
<dbReference type="AlphaFoldDB" id="A0A089M1Z2"/>
<sequence>MIIVDEVYQNVVYRLSSEEIKDLIERLKARKEEEIEGIKDKINKYEQKRRAEEAMYQSLSPIRKWFAGHPASHHTAVEYIVHVKDRFKQIDSIKRNIQELDQVLLVLTAHPATEQIPLSPEIIREIKFIKGMEAL</sequence>
<reference evidence="2 3" key="1">
    <citation type="submission" date="2014-08" db="EMBL/GenBank/DDBJ databases">
        <title>Comparative genomics of the Paenibacillus odorifer group.</title>
        <authorList>
            <person name="den Bakker H.C."/>
            <person name="Tsai Y.-C."/>
            <person name="Martin N."/>
            <person name="Korlach J."/>
            <person name="Wiedmann M."/>
        </authorList>
    </citation>
    <scope>NUCLEOTIDE SEQUENCE [LARGE SCALE GENOMIC DNA]</scope>
    <source>
        <strain evidence="2 3">DSM 15220</strain>
    </source>
</reference>
<keyword evidence="3" id="KW-1185">Reference proteome</keyword>
<evidence type="ECO:0000313" key="2">
    <source>
        <dbReference type="EMBL" id="AIQ67227.1"/>
    </source>
</evidence>
<dbReference type="EMBL" id="CP009287">
    <property type="protein sequence ID" value="AIQ67227.1"/>
    <property type="molecule type" value="Genomic_DNA"/>
</dbReference>
<name>A0A089M1Z2_9BACL</name>
<dbReference type="KEGG" id="pgm:PGRAT_05940"/>
<dbReference type="eggNOG" id="ENOG503472P">
    <property type="taxonomic scope" value="Bacteria"/>
</dbReference>
<evidence type="ECO:0000256" key="1">
    <source>
        <dbReference type="SAM" id="Coils"/>
    </source>
</evidence>
<dbReference type="STRING" id="189425.PGRAT_05940"/>
<evidence type="ECO:0000313" key="3">
    <source>
        <dbReference type="Proteomes" id="UP000029500"/>
    </source>
</evidence>
<organism evidence="2 3">
    <name type="scientific">Paenibacillus graminis</name>
    <dbReference type="NCBI Taxonomy" id="189425"/>
    <lineage>
        <taxon>Bacteria</taxon>
        <taxon>Bacillati</taxon>
        <taxon>Bacillota</taxon>
        <taxon>Bacilli</taxon>
        <taxon>Bacillales</taxon>
        <taxon>Paenibacillaceae</taxon>
        <taxon>Paenibacillus</taxon>
    </lineage>
</organism>
<gene>
    <name evidence="2" type="ORF">PGRAT_05940</name>
</gene>
<dbReference type="HOGENOM" id="CLU_155867_0_0_9"/>
<dbReference type="RefSeq" id="WP_025707284.1">
    <property type="nucleotide sequence ID" value="NZ_CP009287.1"/>
</dbReference>
<protein>
    <submittedName>
        <fullName evidence="2">Uncharacterized protein</fullName>
    </submittedName>
</protein>
<dbReference type="OrthoDB" id="2887638at2"/>
<feature type="coiled-coil region" evidence="1">
    <location>
        <begin position="13"/>
        <end position="55"/>
    </location>
</feature>
<dbReference type="Proteomes" id="UP000029500">
    <property type="component" value="Chromosome"/>
</dbReference>